<evidence type="ECO:0000313" key="1">
    <source>
        <dbReference type="EMBL" id="MBT8551981.1"/>
    </source>
</evidence>
<name>A0A9Q2ZX60_9BURK</name>
<dbReference type="EMBL" id="JAANEY010000001">
    <property type="protein sequence ID" value="MBT8551981.1"/>
    <property type="molecule type" value="Genomic_DNA"/>
</dbReference>
<gene>
    <name evidence="1" type="ORF">G6731_08450</name>
</gene>
<dbReference type="Proteomes" id="UP000783102">
    <property type="component" value="Unassembled WGS sequence"/>
</dbReference>
<organism evidence="1 2">
    <name type="scientific">Polynucleobacter paneuropaeus</name>
    <dbReference type="NCBI Taxonomy" id="2527775"/>
    <lineage>
        <taxon>Bacteria</taxon>
        <taxon>Pseudomonadati</taxon>
        <taxon>Pseudomonadota</taxon>
        <taxon>Betaproteobacteria</taxon>
        <taxon>Burkholderiales</taxon>
        <taxon>Burkholderiaceae</taxon>
        <taxon>Polynucleobacter</taxon>
    </lineage>
</organism>
<protein>
    <submittedName>
        <fullName evidence="1">Uncharacterized protein</fullName>
    </submittedName>
</protein>
<dbReference type="AlphaFoldDB" id="A0A9Q2ZX60"/>
<reference evidence="1" key="1">
    <citation type="journal article" date="2021" name="Genome Biol. Evol.">
        <title>Continental-Scale Gene Flow Prevents Allopatric Divergence of Pelagic Freshwater Bacteria.</title>
        <authorList>
            <person name="Hoetzinger M."/>
            <person name="Pitt A."/>
            <person name="Huemer A."/>
            <person name="Hahn M.W."/>
        </authorList>
    </citation>
    <scope>NUCLEOTIDE SEQUENCE</scope>
    <source>
        <strain evidence="1">SM1-W8</strain>
    </source>
</reference>
<proteinExistence type="predicted"/>
<comment type="caution">
    <text evidence="1">The sequence shown here is derived from an EMBL/GenBank/DDBJ whole genome shotgun (WGS) entry which is preliminary data.</text>
</comment>
<accession>A0A9Q2ZX60</accession>
<evidence type="ECO:0000313" key="2">
    <source>
        <dbReference type="Proteomes" id="UP000783102"/>
    </source>
</evidence>
<sequence length="352" mass="40243">MKIGFHTNNLSFRGAEIAVFDYALHNQSLLQNESLVFYKSKLPSEPTVVSKFEQHFKIFAYQGTEHLARLADQEKLDLLYFIKSGERDGDIISNVPCAVHAVFPTKVEQFHGDKLALVSEWLSKEYANGKVPFVPHMIDLPNVEGDLRKELNIPADATVLASYGGSDSFNLPFVHDTILMALAKRKDLYFVFMNFAPFAKHERLIFLPGNSDMNYKMRFINTADGMIHARGIGESFGLACGEFSIKNKPVMTYAMSPQRSHIEILGDKALLYKGRNDLEELLLGFNRKWQYEKNWDAYSLDFSAQAVMPKFDEVFIKGANFDPKSINALDKLAIEGYRFKRKIRNLLKKRYL</sequence>